<proteinExistence type="predicted"/>
<name>A0A0S4PWA0_9HELI</name>
<protein>
    <submittedName>
        <fullName evidence="1">Uncharacterized protein</fullName>
    </submittedName>
</protein>
<evidence type="ECO:0000313" key="2">
    <source>
        <dbReference type="Proteomes" id="UP000064525"/>
    </source>
</evidence>
<dbReference type="Proteomes" id="UP000064525">
    <property type="component" value="Chromosome I"/>
</dbReference>
<dbReference type="AlphaFoldDB" id="A0A0S4PWA0"/>
<gene>
    <name evidence="1" type="ORF">BN2458_PEG1137</name>
</gene>
<reference evidence="2" key="1">
    <citation type="submission" date="2015-11" db="EMBL/GenBank/DDBJ databases">
        <authorList>
            <person name="Anvar S.Y."/>
        </authorList>
    </citation>
    <scope>NUCLEOTIDE SEQUENCE [LARGE SCALE GENOMIC DNA]</scope>
</reference>
<organism evidence="1 2">
    <name type="scientific">Helicobacter typhlonius</name>
    <dbReference type="NCBI Taxonomy" id="76936"/>
    <lineage>
        <taxon>Bacteria</taxon>
        <taxon>Pseudomonadati</taxon>
        <taxon>Campylobacterota</taxon>
        <taxon>Epsilonproteobacteria</taxon>
        <taxon>Campylobacterales</taxon>
        <taxon>Helicobacteraceae</taxon>
        <taxon>Helicobacter</taxon>
    </lineage>
</organism>
<dbReference type="KEGG" id="hty:BN2458_PEG1137"/>
<accession>A0A0S4PWA0</accession>
<sequence>MSASSKITAILCLSREALYLSHDNIFTKYTKKHNFVI</sequence>
<dbReference type="EMBL" id="LN907858">
    <property type="protein sequence ID" value="CUU40022.1"/>
    <property type="molecule type" value="Genomic_DNA"/>
</dbReference>
<evidence type="ECO:0000313" key="1">
    <source>
        <dbReference type="EMBL" id="CUU40022.1"/>
    </source>
</evidence>